<dbReference type="InterPro" id="IPR029063">
    <property type="entry name" value="SAM-dependent_MTases_sf"/>
</dbReference>
<dbReference type="InterPro" id="IPR009081">
    <property type="entry name" value="PP-bd_ACP"/>
</dbReference>
<dbReference type="GO" id="GO:0004315">
    <property type="term" value="F:3-oxoacyl-[acyl-carrier-protein] synthase activity"/>
    <property type="evidence" value="ECO:0007669"/>
    <property type="project" value="InterPro"/>
</dbReference>
<feature type="domain" description="Carrier" evidence="9">
    <location>
        <begin position="2491"/>
        <end position="2568"/>
    </location>
</feature>
<dbReference type="SUPFAM" id="SSF53335">
    <property type="entry name" value="S-adenosyl-L-methionine-dependent methyltransferases"/>
    <property type="match status" value="1"/>
</dbReference>
<dbReference type="SMART" id="SM00822">
    <property type="entry name" value="PKS_KR"/>
    <property type="match status" value="1"/>
</dbReference>
<dbReference type="InterPro" id="IPR006162">
    <property type="entry name" value="Ppantetheine_attach_site"/>
</dbReference>
<dbReference type="Pfam" id="PF00698">
    <property type="entry name" value="Acyl_transf_1"/>
    <property type="match status" value="1"/>
</dbReference>
<dbReference type="InterPro" id="IPR032821">
    <property type="entry name" value="PKS_assoc"/>
</dbReference>
<dbReference type="GO" id="GO:0044550">
    <property type="term" value="P:secondary metabolite biosynthetic process"/>
    <property type="evidence" value="ECO:0007669"/>
    <property type="project" value="TreeGrafter"/>
</dbReference>
<feature type="region of interest" description="C-terminal hotdog fold" evidence="8">
    <location>
        <begin position="1131"/>
        <end position="1280"/>
    </location>
</feature>
<dbReference type="OrthoDB" id="329835at2759"/>
<dbReference type="InterPro" id="IPR036736">
    <property type="entry name" value="ACP-like_sf"/>
</dbReference>
<gene>
    <name evidence="12" type="ORF">APUU_11254A</name>
</gene>
<dbReference type="InterPro" id="IPR013968">
    <property type="entry name" value="PKS_KR"/>
</dbReference>
<dbReference type="InterPro" id="IPR020841">
    <property type="entry name" value="PKS_Beta-ketoAc_synthase_dom"/>
</dbReference>
<keyword evidence="5" id="KW-0560">Oxidoreductase</keyword>
<dbReference type="PANTHER" id="PTHR43775">
    <property type="entry name" value="FATTY ACID SYNTHASE"/>
    <property type="match status" value="1"/>
</dbReference>
<organism evidence="12 13">
    <name type="scientific">Aspergillus puulaauensis</name>
    <dbReference type="NCBI Taxonomy" id="1220207"/>
    <lineage>
        <taxon>Eukaryota</taxon>
        <taxon>Fungi</taxon>
        <taxon>Dikarya</taxon>
        <taxon>Ascomycota</taxon>
        <taxon>Pezizomycotina</taxon>
        <taxon>Eurotiomycetes</taxon>
        <taxon>Eurotiomycetidae</taxon>
        <taxon>Eurotiales</taxon>
        <taxon>Aspergillaceae</taxon>
        <taxon>Aspergillus</taxon>
    </lineage>
</organism>
<reference evidence="12" key="1">
    <citation type="submission" date="2021-01" db="EMBL/GenBank/DDBJ databases">
        <authorList>
            <consortium name="Aspergillus puulaauensis MK2 genome sequencing consortium"/>
            <person name="Kazuki M."/>
            <person name="Futagami T."/>
        </authorList>
    </citation>
    <scope>NUCLEOTIDE SEQUENCE</scope>
    <source>
        <strain evidence="12">MK2</strain>
    </source>
</reference>
<feature type="region of interest" description="N-terminal hotdog fold" evidence="8">
    <location>
        <begin position="966"/>
        <end position="1099"/>
    </location>
</feature>
<evidence type="ECO:0000259" key="11">
    <source>
        <dbReference type="PROSITE" id="PS52019"/>
    </source>
</evidence>
<feature type="domain" description="PKS/mFAS DH" evidence="11">
    <location>
        <begin position="966"/>
        <end position="1280"/>
    </location>
</feature>
<dbReference type="SMART" id="SM00823">
    <property type="entry name" value="PKS_PP"/>
    <property type="match status" value="1"/>
</dbReference>
<dbReference type="InterPro" id="IPR016036">
    <property type="entry name" value="Malonyl_transacylase_ACP-bd"/>
</dbReference>
<dbReference type="PROSITE" id="PS52019">
    <property type="entry name" value="PKS_MFAS_DH"/>
    <property type="match status" value="1"/>
</dbReference>
<dbReference type="CDD" id="cd02440">
    <property type="entry name" value="AdoMet_MTases"/>
    <property type="match status" value="1"/>
</dbReference>
<dbReference type="PROSITE" id="PS00606">
    <property type="entry name" value="KS3_1"/>
    <property type="match status" value="1"/>
</dbReference>
<dbReference type="InterPro" id="IPR018201">
    <property type="entry name" value="Ketoacyl_synth_AS"/>
</dbReference>
<dbReference type="InterPro" id="IPR049551">
    <property type="entry name" value="PKS_DH_C"/>
</dbReference>
<dbReference type="SMART" id="SM00829">
    <property type="entry name" value="PKS_ER"/>
    <property type="match status" value="1"/>
</dbReference>
<evidence type="ECO:0000256" key="3">
    <source>
        <dbReference type="ARBA" id="ARBA00022679"/>
    </source>
</evidence>
<dbReference type="Gene3D" id="3.10.129.110">
    <property type="entry name" value="Polyketide synthase dehydratase"/>
    <property type="match status" value="1"/>
</dbReference>
<dbReference type="EMBL" id="AP024443">
    <property type="protein sequence ID" value="BCS18426.1"/>
    <property type="molecule type" value="Genomic_DNA"/>
</dbReference>
<dbReference type="Pfam" id="PF14765">
    <property type="entry name" value="PS-DH"/>
    <property type="match status" value="1"/>
</dbReference>
<dbReference type="Proteomes" id="UP000654913">
    <property type="component" value="Chromosome 1"/>
</dbReference>
<evidence type="ECO:0000256" key="7">
    <source>
        <dbReference type="ARBA" id="ARBA00023315"/>
    </source>
</evidence>
<evidence type="ECO:0000256" key="6">
    <source>
        <dbReference type="ARBA" id="ARBA00023268"/>
    </source>
</evidence>
<dbReference type="GO" id="GO:1901336">
    <property type="term" value="P:lactone biosynthetic process"/>
    <property type="evidence" value="ECO:0007669"/>
    <property type="project" value="UniProtKB-ARBA"/>
</dbReference>
<evidence type="ECO:0000256" key="4">
    <source>
        <dbReference type="ARBA" id="ARBA00022857"/>
    </source>
</evidence>
<feature type="active site" description="Proton donor; for dehydratase activity" evidence="8">
    <location>
        <position position="1190"/>
    </location>
</feature>
<dbReference type="InterPro" id="IPR020807">
    <property type="entry name" value="PKS_DH"/>
</dbReference>
<dbReference type="InterPro" id="IPR050091">
    <property type="entry name" value="PKS_NRPS_Biosynth_Enz"/>
</dbReference>
<dbReference type="InterPro" id="IPR042104">
    <property type="entry name" value="PKS_dehydratase_sf"/>
</dbReference>
<evidence type="ECO:0000259" key="10">
    <source>
        <dbReference type="PROSITE" id="PS52004"/>
    </source>
</evidence>
<keyword evidence="1" id="KW-0596">Phosphopantetheine</keyword>
<dbReference type="Gene3D" id="3.40.47.10">
    <property type="match status" value="1"/>
</dbReference>
<dbReference type="SUPFAM" id="SSF53901">
    <property type="entry name" value="Thiolase-like"/>
    <property type="match status" value="1"/>
</dbReference>
<dbReference type="Pfam" id="PF21089">
    <property type="entry name" value="PKS_DH_N"/>
    <property type="match status" value="1"/>
</dbReference>
<sequence>MGDAREIDALPPLAIVGLSLKFPQDAVSPECFWDMIVQGRCAATEFPPDRLNIDAHHHPNSNRLDSLSMRGGHFMKEDLSLFDAPFFSITAAEAEAMDPQQRLVLEASYRALENAGITMDEVSRSKTCVFAGSFGHDYETLQNKDLQAMCKFSATGTSMNMQSNRVSWFFNLNGPSATVDTACSSSLMAVDLACQSIWSGDSKMGMAIGSNTILALETGLILDNLGLMSPDGRCYSFDSRGNGYARGEGVGVLVIKPVEDAIRDGDTVRAVIRSSASNQDGRTPGITLPSIGMQETLIQDTYRKGGLDMSETRYFEAHGTGTAVGDPIESKAIGTIFRPYRTNEDPLYIGSVKSTIGHLEGAAGVAGLIKTVLALENGVIPPNSTNYKNLNPRIDDEFLHIKIPNAPVPWPTNTLRRASVSSFGFGGSNSHVVLDDAYNFLRMRGLLGNHSTAVHPQSPSSDQFQYIDHPRQDDNPKLLVWSSADEKGISRTQESWKSFLSADSVPENKTQYINDLSYTLASRRTHFPWRSFVVARSSDDWSALPDRFASAARSLTSPNLALVFSGQGAQWYAMGRELLHAYPIFHESIKSAGVYLQSLGCSWSVLDELQVSEPESHVNQPEYSQTMTTALQVALVDLLRSWDLVPRAVVGHSSGEIAAAYSAQAISKQSAWKIAYLRGKLSSGLETHSLRKGSMLAVALSSDDVAPYLEDIKARHDDARINVACVNSPKSVTVSGDEALIDILKDRLDEAEVFARKLKVGVAYHSAQMQEIATEYQTALGNLEKPHRQDRTRPEMVSSVTGSWADPGELIKPEYWVRNMVSPVLFLDALSTLCSSSGDPPKKLDRSHIRDYPIHHLLEVGPHSVMQGACKDTLKAMNKDKSTSYFSMLIRNVHAVETALTAAGNLHSAGYPVDLSRVNKTNKTTTPGNNPKSLSNLPEYPFDHSKSYWHESRLSKGHRLRKFGRNDLLGAPDPNWNPMDARWRHFIRSTEMPWVLDHKVNDTVLYPGMGMVIMAIEAAKQLAETGKRISGFWIKDAAFKAAIRVPSNADGIETGFYMRPLQSADAKSTGSFAFKLCTFDNETWTENCTGSIQIEYALEDGKIPDKKDTEIARELLNTQVDRYSAVRDAAVTPVEDAAIYELTARCGLEYGEAFQLVTSLAWHREDEGQVTSNVRRVSEGLETIHPTTLDAIVQTSVWTRTQSGTQIIPTMVPTQVKKLWVSHEGLGRLSSDVLRTHAARYEEPQLGTAVDIVAFDEGLQQKLVHISGLRMNVVSAGSDEDESATTSQEQRCHHLEWKPDLGLLSNEEIANLCTTDVEGQTELDNFFTELDFLLTARVLQTLRQLPSEPAQPHLKKYIEWMVERKRLFDEGQVQFAFEPWRTRLDDTAYIQEVEERVLNTNKRGYLMASVARNLPLFLTGELDPLGFLFQGEQLKDYYFEQLHDSNGLKRFSTYLDLLAHRNPQMRIIEVGAGTGSMTDIMLRSLGRGDASSNERRYGQWDYTDISRSFFGDAQDEFRQEGGRMRFSTLNIEQDPEAQGFECGTYDVVVASLVFHATADLKTTLINARKLLKPGGKLILNEITAPSVIRTAFVFGLLEGWWLSSESYRKFGPCVDTQQWLELFVQTGFSGLDVSLPDYDDANCYENSVLVTSAVEAIPELPATENIEIVYDPSEPEQVQLAQSLVFLRDQKSVILASINQRQECFSDSVSLRVFLLELVNPVLGDIKPELFEKVQRLLCSTTDVLWVSSGGEASSPTPHMSLADGLLRVLASEDDRKSCHLLSLQGNTSPDHMRGQVTKVIKLLLSPGKERESLDTEYREQQGLLHIGRLMSSTQLNNHIAIQTTPKQHRMQGFKSADVPLRLDALSSGLVPGFKFIEDPIATQPLGPDEIEIEVKCAGVNFRDVLIAVGQLNSPHTGFECSGTVSRIGDACSRFQVGDSVAALQGGCFANFVRLKETAGVVKIGPGVSFAEAAAVPVNFATAYIALHDVARMRAGESILIHAGAGGTGQAAIQLAQNLGVTVFATVGSDEKRQFLKDVYGIPETHIFSSRSTLFAEAVKSRTNGRGVDAVFNSLAGESLKASWECIAPYGRFLEIGIKDILANDTLPMRQFLHNVSFSAINLATMMGDRPEMCAAALSSVYGMLEKGTLRPAQYLRVYGIGEMEKAFRSMQSGKHIGKIVIEMREDDEVMTVLSTRASTSLDPNGTYIISGGLGGLGRNIALWLVDRGARNLLLLSRSGSTSPKAQELVTELSRRGVRVLTPSCDITDTDSLSSALAESQRQLPPIRGCIQAAMVLRDALFEAMPYTSWNEATAPKVQGTWNLHQALPSGLDFFIMLSSITGIFGSRGQANYAAGNTFQDALAAHRVALGERATSIDLGLIGFTGAVVDDVKLQERVLSKSVLAPITEPEMHALLDVYCAAGLDASIPCQTTVRIAPNLDNASAGDTEWLNKPMFRNLRQQNQSSGSAAVSAEGATNVAALLSQAQTVTEANEAVIQALLARLSKALSIPMPELDANKPLHQYGVDSLVAVELRSWFAKEIQADIAVFDILGSATVTSVGQLATSKSRLTREKWVDKV</sequence>
<keyword evidence="2" id="KW-0597">Phosphoprotein</keyword>
<evidence type="ECO:0000256" key="8">
    <source>
        <dbReference type="PROSITE-ProRule" id="PRU01363"/>
    </source>
</evidence>
<dbReference type="InterPro" id="IPR014043">
    <property type="entry name" value="Acyl_transferase_dom"/>
</dbReference>
<keyword evidence="6" id="KW-0511">Multifunctional enzyme</keyword>
<evidence type="ECO:0000313" key="12">
    <source>
        <dbReference type="EMBL" id="BCS18426.1"/>
    </source>
</evidence>
<dbReference type="Pfam" id="PF08242">
    <property type="entry name" value="Methyltransf_12"/>
    <property type="match status" value="1"/>
</dbReference>
<dbReference type="InterPro" id="IPR020843">
    <property type="entry name" value="ER"/>
</dbReference>
<dbReference type="CDD" id="cd05195">
    <property type="entry name" value="enoyl_red"/>
    <property type="match status" value="1"/>
</dbReference>
<dbReference type="SUPFAM" id="SSF52151">
    <property type="entry name" value="FabD/lysophospholipase-like"/>
    <property type="match status" value="1"/>
</dbReference>
<keyword evidence="4" id="KW-0521">NADP</keyword>
<dbReference type="Pfam" id="PF08659">
    <property type="entry name" value="KR"/>
    <property type="match status" value="1"/>
</dbReference>
<reference evidence="12" key="2">
    <citation type="submission" date="2021-02" db="EMBL/GenBank/DDBJ databases">
        <title>Aspergillus puulaauensis MK2 genome sequence.</title>
        <authorList>
            <person name="Futagami T."/>
            <person name="Mori K."/>
            <person name="Kadooka C."/>
            <person name="Tanaka T."/>
        </authorList>
    </citation>
    <scope>NUCLEOTIDE SEQUENCE</scope>
    <source>
        <strain evidence="12">MK2</strain>
    </source>
</reference>
<dbReference type="GO" id="GO:0016491">
    <property type="term" value="F:oxidoreductase activity"/>
    <property type="evidence" value="ECO:0007669"/>
    <property type="project" value="UniProtKB-KW"/>
</dbReference>
<keyword evidence="3" id="KW-0808">Transferase</keyword>
<dbReference type="Pfam" id="PF23297">
    <property type="entry name" value="ACP_SdgA_C"/>
    <property type="match status" value="1"/>
</dbReference>
<dbReference type="InterPro" id="IPR020806">
    <property type="entry name" value="PKS_PP-bd"/>
</dbReference>
<evidence type="ECO:0000256" key="2">
    <source>
        <dbReference type="ARBA" id="ARBA00022553"/>
    </source>
</evidence>
<dbReference type="GO" id="GO:0004312">
    <property type="term" value="F:fatty acid synthase activity"/>
    <property type="evidence" value="ECO:0007669"/>
    <property type="project" value="TreeGrafter"/>
</dbReference>
<dbReference type="InterPro" id="IPR001227">
    <property type="entry name" value="Ac_transferase_dom_sf"/>
</dbReference>
<evidence type="ECO:0000256" key="5">
    <source>
        <dbReference type="ARBA" id="ARBA00023002"/>
    </source>
</evidence>
<name>A0A7R7XBW8_9EURO</name>
<keyword evidence="13" id="KW-1185">Reference proteome</keyword>
<dbReference type="GO" id="GO:0006633">
    <property type="term" value="P:fatty acid biosynthetic process"/>
    <property type="evidence" value="ECO:0007669"/>
    <property type="project" value="InterPro"/>
</dbReference>
<dbReference type="SMART" id="SM00827">
    <property type="entry name" value="PKS_AT"/>
    <property type="match status" value="1"/>
</dbReference>
<dbReference type="CDD" id="cd00833">
    <property type="entry name" value="PKS"/>
    <property type="match status" value="1"/>
</dbReference>
<dbReference type="InterPro" id="IPR013154">
    <property type="entry name" value="ADH-like_N"/>
</dbReference>
<dbReference type="Gene3D" id="3.30.70.3290">
    <property type="match status" value="1"/>
</dbReference>
<evidence type="ECO:0000259" key="9">
    <source>
        <dbReference type="PROSITE" id="PS50075"/>
    </source>
</evidence>
<dbReference type="SUPFAM" id="SSF50129">
    <property type="entry name" value="GroES-like"/>
    <property type="match status" value="1"/>
</dbReference>
<feature type="domain" description="Ketosynthase family 3 (KS3)" evidence="10">
    <location>
        <begin position="10"/>
        <end position="436"/>
    </location>
</feature>
<dbReference type="PROSITE" id="PS00012">
    <property type="entry name" value="PHOSPHOPANTETHEINE"/>
    <property type="match status" value="1"/>
</dbReference>
<dbReference type="Pfam" id="PF00109">
    <property type="entry name" value="ketoacyl-synt"/>
    <property type="match status" value="1"/>
</dbReference>
<dbReference type="RefSeq" id="XP_041550620.1">
    <property type="nucleotide sequence ID" value="XM_041696257.1"/>
</dbReference>
<feature type="active site" description="Proton acceptor; for dehydratase activity" evidence="8">
    <location>
        <position position="998"/>
    </location>
</feature>
<dbReference type="SMART" id="SM00826">
    <property type="entry name" value="PKS_DH"/>
    <property type="match status" value="1"/>
</dbReference>
<dbReference type="Gene3D" id="3.40.366.10">
    <property type="entry name" value="Malonyl-Coenzyme A Acyl Carrier Protein, domain 2"/>
    <property type="match status" value="1"/>
</dbReference>
<dbReference type="InterPro" id="IPR036291">
    <property type="entry name" value="NAD(P)-bd_dom_sf"/>
</dbReference>
<dbReference type="GO" id="GO:0031177">
    <property type="term" value="F:phosphopantetheine binding"/>
    <property type="evidence" value="ECO:0007669"/>
    <property type="project" value="InterPro"/>
</dbReference>
<dbReference type="PROSITE" id="PS52004">
    <property type="entry name" value="KS3_2"/>
    <property type="match status" value="1"/>
</dbReference>
<protein>
    <submittedName>
        <fullName evidence="12">Type I iterative PKS</fullName>
    </submittedName>
</protein>
<dbReference type="InterPro" id="IPR049900">
    <property type="entry name" value="PKS_mFAS_DH"/>
</dbReference>
<dbReference type="SUPFAM" id="SSF51735">
    <property type="entry name" value="NAD(P)-binding Rossmann-fold domains"/>
    <property type="match status" value="2"/>
</dbReference>
<dbReference type="InterPro" id="IPR014031">
    <property type="entry name" value="Ketoacyl_synth_C"/>
</dbReference>
<dbReference type="GeneID" id="64968431"/>
<accession>A0A7R7XBW8</accession>
<dbReference type="PROSITE" id="PS50075">
    <property type="entry name" value="CARRIER"/>
    <property type="match status" value="1"/>
</dbReference>
<dbReference type="Pfam" id="PF16197">
    <property type="entry name" value="KAsynt_C_assoc"/>
    <property type="match status" value="1"/>
</dbReference>
<dbReference type="PANTHER" id="PTHR43775:SF29">
    <property type="entry name" value="ASPERFURANONE POLYKETIDE SYNTHASE AFOG-RELATED"/>
    <property type="match status" value="1"/>
</dbReference>
<dbReference type="KEGG" id="apuu:APUU_11254A"/>
<dbReference type="Pfam" id="PF08240">
    <property type="entry name" value="ADH_N"/>
    <property type="match status" value="1"/>
</dbReference>
<keyword evidence="7" id="KW-0012">Acyltransferase</keyword>
<dbReference type="SMART" id="SM00825">
    <property type="entry name" value="PKS_KS"/>
    <property type="match status" value="1"/>
</dbReference>
<evidence type="ECO:0000256" key="1">
    <source>
        <dbReference type="ARBA" id="ARBA00022450"/>
    </source>
</evidence>
<dbReference type="Gene3D" id="3.40.50.150">
    <property type="entry name" value="Vaccinia Virus protein VP39"/>
    <property type="match status" value="1"/>
</dbReference>
<dbReference type="Gene3D" id="1.10.1200.10">
    <property type="entry name" value="ACP-like"/>
    <property type="match status" value="1"/>
</dbReference>
<dbReference type="SUPFAM" id="SSF47336">
    <property type="entry name" value="ACP-like"/>
    <property type="match status" value="1"/>
</dbReference>
<dbReference type="Gene3D" id="3.90.180.10">
    <property type="entry name" value="Medium-chain alcohol dehydrogenases, catalytic domain"/>
    <property type="match status" value="1"/>
</dbReference>
<dbReference type="InterPro" id="IPR016035">
    <property type="entry name" value="Acyl_Trfase/lysoPLipase"/>
</dbReference>
<proteinExistence type="predicted"/>
<evidence type="ECO:0000313" key="13">
    <source>
        <dbReference type="Proteomes" id="UP000654913"/>
    </source>
</evidence>
<dbReference type="FunFam" id="3.40.50.720:FF:000209">
    <property type="entry name" value="Polyketide synthase Pks12"/>
    <property type="match status" value="1"/>
</dbReference>
<dbReference type="InterPro" id="IPR049552">
    <property type="entry name" value="PKS_DH_N"/>
</dbReference>
<dbReference type="InterPro" id="IPR013217">
    <property type="entry name" value="Methyltransf_12"/>
</dbReference>
<dbReference type="Pfam" id="PF13602">
    <property type="entry name" value="ADH_zinc_N_2"/>
    <property type="match status" value="1"/>
</dbReference>
<dbReference type="InterPro" id="IPR014030">
    <property type="entry name" value="Ketoacyl_synth_N"/>
</dbReference>
<dbReference type="Gene3D" id="3.40.50.720">
    <property type="entry name" value="NAD(P)-binding Rossmann-like Domain"/>
    <property type="match status" value="2"/>
</dbReference>
<dbReference type="InterPro" id="IPR011032">
    <property type="entry name" value="GroES-like_sf"/>
</dbReference>
<dbReference type="InterPro" id="IPR057326">
    <property type="entry name" value="KR_dom"/>
</dbReference>
<dbReference type="SUPFAM" id="SSF55048">
    <property type="entry name" value="Probable ACP-binding domain of malonyl-CoA ACP transacylase"/>
    <property type="match status" value="1"/>
</dbReference>
<dbReference type="Pfam" id="PF02801">
    <property type="entry name" value="Ketoacyl-synt_C"/>
    <property type="match status" value="1"/>
</dbReference>
<dbReference type="InterPro" id="IPR016039">
    <property type="entry name" value="Thiolase-like"/>
</dbReference>